<proteinExistence type="inferred from homology"/>
<feature type="compositionally biased region" description="Acidic residues" evidence="3">
    <location>
        <begin position="253"/>
        <end position="265"/>
    </location>
</feature>
<reference evidence="6" key="1">
    <citation type="journal article" date="2019" name="Int. J. Syst. Evol. Microbiol.">
        <title>The Global Catalogue of Microorganisms (GCM) 10K type strain sequencing project: providing services to taxonomists for standard genome sequencing and annotation.</title>
        <authorList>
            <consortium name="The Broad Institute Genomics Platform"/>
            <consortium name="The Broad Institute Genome Sequencing Center for Infectious Disease"/>
            <person name="Wu L."/>
            <person name="Ma J."/>
        </authorList>
    </citation>
    <scope>NUCLEOTIDE SEQUENCE [LARGE SCALE GENOMIC DNA]</scope>
    <source>
        <strain evidence="6">CGMCC 1.15928</strain>
    </source>
</reference>
<accession>A0ABQ1JK07</accession>
<comment type="similarity">
    <text evidence="1">Belongs to the MlaA family.</text>
</comment>
<keyword evidence="2 4" id="KW-0732">Signal</keyword>
<evidence type="ECO:0000256" key="4">
    <source>
        <dbReference type="SAM" id="SignalP"/>
    </source>
</evidence>
<dbReference type="PRINTS" id="PR01805">
    <property type="entry name" value="VACJLIPOPROT"/>
</dbReference>
<dbReference type="Pfam" id="PF04333">
    <property type="entry name" value="MlaA"/>
    <property type="match status" value="1"/>
</dbReference>
<dbReference type="PANTHER" id="PTHR30035">
    <property type="entry name" value="LIPOPROTEIN VACJ-RELATED"/>
    <property type="match status" value="1"/>
</dbReference>
<dbReference type="Proteomes" id="UP000628854">
    <property type="component" value="Unassembled WGS sequence"/>
</dbReference>
<evidence type="ECO:0000256" key="2">
    <source>
        <dbReference type="ARBA" id="ARBA00022729"/>
    </source>
</evidence>
<evidence type="ECO:0000256" key="3">
    <source>
        <dbReference type="SAM" id="MobiDB-lite"/>
    </source>
</evidence>
<evidence type="ECO:0000313" key="6">
    <source>
        <dbReference type="Proteomes" id="UP000628854"/>
    </source>
</evidence>
<dbReference type="RefSeq" id="WP_084393022.1">
    <property type="nucleotide sequence ID" value="NZ_BMKF01000002.1"/>
</dbReference>
<evidence type="ECO:0000313" key="5">
    <source>
        <dbReference type="EMBL" id="GGB68424.1"/>
    </source>
</evidence>
<dbReference type="EMBL" id="BMKF01000002">
    <property type="protein sequence ID" value="GGB68424.1"/>
    <property type="molecule type" value="Genomic_DNA"/>
</dbReference>
<feature type="chain" id="PRO_5045590311" description="VacJ family lipoprotein" evidence="4">
    <location>
        <begin position="19"/>
        <end position="265"/>
    </location>
</feature>
<name>A0ABQ1JK07_9PROT</name>
<gene>
    <name evidence="5" type="ORF">GCM10011503_16250</name>
</gene>
<organism evidence="5 6">
    <name type="scientific">Henriciella pelagia</name>
    <dbReference type="NCBI Taxonomy" id="1977912"/>
    <lineage>
        <taxon>Bacteria</taxon>
        <taxon>Pseudomonadati</taxon>
        <taxon>Pseudomonadota</taxon>
        <taxon>Alphaproteobacteria</taxon>
        <taxon>Hyphomonadales</taxon>
        <taxon>Hyphomonadaceae</taxon>
        <taxon>Henriciella</taxon>
    </lineage>
</organism>
<keyword evidence="6" id="KW-1185">Reference proteome</keyword>
<evidence type="ECO:0008006" key="7">
    <source>
        <dbReference type="Google" id="ProtNLM"/>
    </source>
</evidence>
<sequence>MKLAATAALAALTLTACATPGEGSKSASGVYDPLEGWNRNVFAFNEVVDKAAIEPVARAYRVATPGLFRDGVHNFLTNLRQPVVFTNTVLQGNIDASGETVGRFLINSTLGVAGIFDVASSMGVAKHQEDFGQTLGVWGVQEGPFLMLPLLGPSNLRDAVGMGADSAFDPLTWIEFSGDPDLDDDIAVGRTIAGAISTRERLIETIETLREQPEPYIALRRNYTQQRRAAIRNGEIEDDPYKDLPDFDAFGSFDEEDSEQNTEQE</sequence>
<dbReference type="PROSITE" id="PS51257">
    <property type="entry name" value="PROKAR_LIPOPROTEIN"/>
    <property type="match status" value="1"/>
</dbReference>
<feature type="region of interest" description="Disordered" evidence="3">
    <location>
        <begin position="232"/>
        <end position="265"/>
    </location>
</feature>
<feature type="signal peptide" evidence="4">
    <location>
        <begin position="1"/>
        <end position="18"/>
    </location>
</feature>
<dbReference type="PANTHER" id="PTHR30035:SF3">
    <property type="entry name" value="INTERMEMBRANE PHOSPHOLIPID TRANSPORT SYSTEM LIPOPROTEIN MLAA"/>
    <property type="match status" value="1"/>
</dbReference>
<protein>
    <recommendedName>
        <fullName evidence="7">VacJ family lipoprotein</fullName>
    </recommendedName>
</protein>
<evidence type="ECO:0000256" key="1">
    <source>
        <dbReference type="ARBA" id="ARBA00010634"/>
    </source>
</evidence>
<dbReference type="InterPro" id="IPR007428">
    <property type="entry name" value="MlaA"/>
</dbReference>
<comment type="caution">
    <text evidence="5">The sequence shown here is derived from an EMBL/GenBank/DDBJ whole genome shotgun (WGS) entry which is preliminary data.</text>
</comment>